<evidence type="ECO:0000313" key="2">
    <source>
        <dbReference type="WBParaSite" id="SRDH1_87030.1"/>
    </source>
</evidence>
<keyword evidence="1" id="KW-1185">Reference proteome</keyword>
<reference evidence="1" key="1">
    <citation type="submission" date="2022-06" db="EMBL/GenBank/DDBJ databases">
        <authorList>
            <person name="Berger JAMES D."/>
            <person name="Berger JAMES D."/>
        </authorList>
    </citation>
    <scope>NUCLEOTIDE SEQUENCE [LARGE SCALE GENOMIC DNA]</scope>
</reference>
<accession>A0AA85G944</accession>
<organism evidence="1 2">
    <name type="scientific">Schistosoma rodhaini</name>
    <dbReference type="NCBI Taxonomy" id="6188"/>
    <lineage>
        <taxon>Eukaryota</taxon>
        <taxon>Metazoa</taxon>
        <taxon>Spiralia</taxon>
        <taxon>Lophotrochozoa</taxon>
        <taxon>Platyhelminthes</taxon>
        <taxon>Trematoda</taxon>
        <taxon>Digenea</taxon>
        <taxon>Strigeidida</taxon>
        <taxon>Schistosomatoidea</taxon>
        <taxon>Schistosomatidae</taxon>
        <taxon>Schistosoma</taxon>
    </lineage>
</organism>
<sequence length="300" mass="33138">MALTSNQFQLLIQQLEQLVRKSQLDFIDKLHAKLLNHPCFGGETEVDAIISKLRTELENDYRTNEYAGESLNESVQNSNLNAAVAVLHDQPSSPVLPVSDTCPIHGPSPINPVNGRANSDSTSLQKDNVLLNAHEIAAVPAHEETGNKPNSIVNTVAPNETNHDEKNFSNESNDQNYLIVLPDPDYFADSYVPVQISYKNVRKISDALNDNQESNTTLIDADYPNVSLSTNEVPRKFKGTISEESNVGDLKSNVVDPHDLVSSNGFPVKCVKHDKHIEIIVTWLYEDPTVFRGGGGIREI</sequence>
<reference evidence="2" key="2">
    <citation type="submission" date="2023-11" db="UniProtKB">
        <authorList>
            <consortium name="WormBaseParasite"/>
        </authorList>
    </citation>
    <scope>IDENTIFICATION</scope>
</reference>
<evidence type="ECO:0000313" key="1">
    <source>
        <dbReference type="Proteomes" id="UP000050792"/>
    </source>
</evidence>
<dbReference type="AlphaFoldDB" id="A0AA85G944"/>
<proteinExistence type="predicted"/>
<protein>
    <submittedName>
        <fullName evidence="2">Uncharacterized protein</fullName>
    </submittedName>
</protein>
<name>A0AA85G944_9TREM</name>
<dbReference type="Proteomes" id="UP000050792">
    <property type="component" value="Unassembled WGS sequence"/>
</dbReference>
<dbReference type="WBParaSite" id="SRDH1_87030.1">
    <property type="protein sequence ID" value="SRDH1_87030.1"/>
    <property type="gene ID" value="SRDH1_87030"/>
</dbReference>